<protein>
    <submittedName>
        <fullName evidence="4">GldG family protein</fullName>
    </submittedName>
</protein>
<name>A0A932LYM2_UNCTE</name>
<accession>A0A932LYM2</accession>
<feature type="domain" description="DUF7088" evidence="3">
    <location>
        <begin position="100"/>
        <end position="172"/>
    </location>
</feature>
<dbReference type="SUPFAM" id="SSF52317">
    <property type="entry name" value="Class I glutamine amidotransferase-like"/>
    <property type="match status" value="1"/>
</dbReference>
<dbReference type="Pfam" id="PF23357">
    <property type="entry name" value="DUF7088"/>
    <property type="match status" value="1"/>
</dbReference>
<dbReference type="PANTHER" id="PTHR12969:SF7">
    <property type="entry name" value="INTRAFLAGELLAR TRANSPORT PROTEIN 52 HOMOLOG"/>
    <property type="match status" value="1"/>
</dbReference>
<keyword evidence="1" id="KW-0812">Transmembrane</keyword>
<dbReference type="AlphaFoldDB" id="A0A932LYM2"/>
<dbReference type="Gene3D" id="3.40.30.10">
    <property type="entry name" value="Glutaredoxin"/>
    <property type="match status" value="1"/>
</dbReference>
<feature type="transmembrane region" description="Helical" evidence="1">
    <location>
        <begin position="71"/>
        <end position="89"/>
    </location>
</feature>
<dbReference type="Pfam" id="PF09822">
    <property type="entry name" value="ABC_transp_aux"/>
    <property type="match status" value="1"/>
</dbReference>
<keyword evidence="1" id="KW-1133">Transmembrane helix</keyword>
<feature type="domain" description="ABC-type uncharacterised transport system" evidence="2">
    <location>
        <begin position="208"/>
        <end position="455"/>
    </location>
</feature>
<feature type="transmembrane region" description="Helical" evidence="1">
    <location>
        <begin position="499"/>
        <end position="521"/>
    </location>
</feature>
<dbReference type="InterPro" id="IPR039975">
    <property type="entry name" value="IFT52"/>
</dbReference>
<comment type="caution">
    <text evidence="4">The sequence shown here is derived from an EMBL/GenBank/DDBJ whole genome shotgun (WGS) entry which is preliminary data.</text>
</comment>
<sequence>MSARLRTVLWILGFLLTVGGAIAYVIKPLLTPVTSVALGLGLLMLLVNLYLNFADVRRFLGKRSTRYGGNLAVLALIVLAIAVLVQGLATRHNLRWDLTENKRFSLSPQTRNILKNLKKNTEILAFYRDTEAGKQSLKDLLEEYTNSSSRFKYRFVDPDRSPNLAKEYKVAAYGTLVLESGGKREKVESDTEQAITNGLLKVTRDREKTIYMITGHGEKQITSQDKTGFSAAKQAVEEQNYKVKELVLLREKAVPQDAAVVVIPGPSRDFFPEELSTLTDYIDRGGKLLVMLEPQVETPRLSKLLEDYGIEVGNNEIIDRLSRVFGADYTMPVVTQYARHPITANFGVASFFPSTRSVTPVKKPKTGVEVQPLALTGPNSWAETDLKRLRQGSAEFNEGSDIAGPVSIAAVSSVAPKEREDPKGLLFSGKKGPPKSGKARIVVFGDSDFAGNTALGISGNRDLFLNSLSWLAEEEELIAIRPKDQSNAPLLLSATEGRLAFWFPLVILPATVLGAGVFVIWRRRWSR</sequence>
<reference evidence="4" key="1">
    <citation type="submission" date="2020-07" db="EMBL/GenBank/DDBJ databases">
        <title>Huge and variable diversity of episymbiotic CPR bacteria and DPANN archaea in groundwater ecosystems.</title>
        <authorList>
            <person name="He C.Y."/>
            <person name="Keren R."/>
            <person name="Whittaker M."/>
            <person name="Farag I.F."/>
            <person name="Doudna J."/>
            <person name="Cate J.H.D."/>
            <person name="Banfield J.F."/>
        </authorList>
    </citation>
    <scope>NUCLEOTIDE SEQUENCE</scope>
    <source>
        <strain evidence="4">NC_groundwater_717_Ag_S-0.2um_59_8</strain>
    </source>
</reference>
<evidence type="ECO:0000259" key="2">
    <source>
        <dbReference type="Pfam" id="PF09822"/>
    </source>
</evidence>
<dbReference type="InterPro" id="IPR029062">
    <property type="entry name" value="Class_I_gatase-like"/>
</dbReference>
<organism evidence="4 5">
    <name type="scientific">Tectimicrobiota bacterium</name>
    <dbReference type="NCBI Taxonomy" id="2528274"/>
    <lineage>
        <taxon>Bacteria</taxon>
        <taxon>Pseudomonadati</taxon>
        <taxon>Nitrospinota/Tectimicrobiota group</taxon>
        <taxon>Candidatus Tectimicrobiota</taxon>
    </lineage>
</organism>
<evidence type="ECO:0000313" key="5">
    <source>
        <dbReference type="Proteomes" id="UP000741360"/>
    </source>
</evidence>
<dbReference type="EMBL" id="JACPSX010000022">
    <property type="protein sequence ID" value="MBI3013703.1"/>
    <property type="molecule type" value="Genomic_DNA"/>
</dbReference>
<keyword evidence="1" id="KW-0472">Membrane</keyword>
<evidence type="ECO:0000256" key="1">
    <source>
        <dbReference type="SAM" id="Phobius"/>
    </source>
</evidence>
<gene>
    <name evidence="4" type="ORF">HYY65_01260</name>
</gene>
<feature type="transmembrane region" description="Helical" evidence="1">
    <location>
        <begin position="33"/>
        <end position="51"/>
    </location>
</feature>
<dbReference type="Proteomes" id="UP000741360">
    <property type="component" value="Unassembled WGS sequence"/>
</dbReference>
<dbReference type="PANTHER" id="PTHR12969">
    <property type="entry name" value="NGD5/OSM-6/IFT52"/>
    <property type="match status" value="1"/>
</dbReference>
<proteinExistence type="predicted"/>
<evidence type="ECO:0000259" key="3">
    <source>
        <dbReference type="Pfam" id="PF23357"/>
    </source>
</evidence>
<evidence type="ECO:0000313" key="4">
    <source>
        <dbReference type="EMBL" id="MBI3013703.1"/>
    </source>
</evidence>
<dbReference type="InterPro" id="IPR019196">
    <property type="entry name" value="ABC_transp_unknown"/>
</dbReference>
<dbReference type="InterPro" id="IPR055396">
    <property type="entry name" value="DUF7088"/>
</dbReference>